<evidence type="ECO:0000256" key="6">
    <source>
        <dbReference type="ARBA" id="ARBA00023316"/>
    </source>
</evidence>
<dbReference type="InterPro" id="IPR038740">
    <property type="entry name" value="BioF2-like_GNAT_dom"/>
</dbReference>
<keyword evidence="6" id="KW-0961">Cell wall biogenesis/degradation</keyword>
<dbReference type="GO" id="GO:0009252">
    <property type="term" value="P:peptidoglycan biosynthetic process"/>
    <property type="evidence" value="ECO:0007669"/>
    <property type="project" value="UniProtKB-KW"/>
</dbReference>
<keyword evidence="3" id="KW-0133">Cell shape</keyword>
<sequence>MELVINKILNEEDFELYLKTVESFDIINPFYKLLASNIEELLNDKLRYFTLKNDDGEVLVLMPFILRKVPYLEDGQVYYDVISPYGYSGPLFNQDMSRGHLITFWKLVDEWYKANNIISEFVRFSLNHNFQFYSGVLIPTLSNVRGAILDEETQWSNLKQKVRTNYRKGASNELRADIVDGVKPEDVERFYRIYISTMKRVNADTDYFYSLDYFKNIARLSKGKILITFIYKDDTPISTELILISGNTLYSYLGGTLMDFFNLRPNDFLKVEVMKWARKRNFKYYNLGGGRVDFDSLYSYKKSFFPNDEDVIFYTGRKIIDKEVYDKLDKIMNAEVYLEKEEVMEEENDSKISFFPAYRRNAFNR</sequence>
<protein>
    <submittedName>
        <fullName evidence="8">Sugar acetyltransferase</fullName>
    </submittedName>
</protein>
<comment type="similarity">
    <text evidence="1">Belongs to the FemABX family.</text>
</comment>
<dbReference type="RefSeq" id="WP_102753903.1">
    <property type="nucleotide sequence ID" value="NZ_CP025791.1"/>
</dbReference>
<dbReference type="Gene3D" id="3.40.630.30">
    <property type="match status" value="1"/>
</dbReference>
<dbReference type="Pfam" id="PF13480">
    <property type="entry name" value="Acetyltransf_6"/>
    <property type="match status" value="1"/>
</dbReference>
<dbReference type="PROSITE" id="PS51191">
    <property type="entry name" value="FEMABX"/>
    <property type="match status" value="1"/>
</dbReference>
<evidence type="ECO:0000313" key="8">
    <source>
        <dbReference type="EMBL" id="AUP77243.1"/>
    </source>
</evidence>
<dbReference type="KEGG" id="fek:C1H87_00330"/>
<keyword evidence="9" id="KW-1185">Reference proteome</keyword>
<proteinExistence type="inferred from homology"/>
<accession>A0A2K9PJK1</accession>
<evidence type="ECO:0000313" key="9">
    <source>
        <dbReference type="Proteomes" id="UP000235826"/>
    </source>
</evidence>
<dbReference type="Proteomes" id="UP000235826">
    <property type="component" value="Chromosome"/>
</dbReference>
<keyword evidence="4" id="KW-0573">Peptidoglycan synthesis</keyword>
<gene>
    <name evidence="8" type="ORF">C1H87_00330</name>
</gene>
<dbReference type="AlphaFoldDB" id="A0A2K9PJK1"/>
<keyword evidence="5" id="KW-0012">Acyltransferase</keyword>
<organism evidence="8 9">
    <name type="scientific">Flavivirga eckloniae</name>
    <dbReference type="NCBI Taxonomy" id="1803846"/>
    <lineage>
        <taxon>Bacteria</taxon>
        <taxon>Pseudomonadati</taxon>
        <taxon>Bacteroidota</taxon>
        <taxon>Flavobacteriia</taxon>
        <taxon>Flavobacteriales</taxon>
        <taxon>Flavobacteriaceae</taxon>
        <taxon>Flavivirga</taxon>
    </lineage>
</organism>
<dbReference type="EMBL" id="CP025791">
    <property type="protein sequence ID" value="AUP77243.1"/>
    <property type="molecule type" value="Genomic_DNA"/>
</dbReference>
<evidence type="ECO:0000256" key="4">
    <source>
        <dbReference type="ARBA" id="ARBA00022984"/>
    </source>
</evidence>
<dbReference type="GO" id="GO:0071555">
    <property type="term" value="P:cell wall organization"/>
    <property type="evidence" value="ECO:0007669"/>
    <property type="project" value="UniProtKB-KW"/>
</dbReference>
<dbReference type="InterPro" id="IPR050644">
    <property type="entry name" value="PG_Glycine_Bridge_Synth"/>
</dbReference>
<evidence type="ECO:0000256" key="3">
    <source>
        <dbReference type="ARBA" id="ARBA00022960"/>
    </source>
</evidence>
<dbReference type="PANTHER" id="PTHR36174">
    <property type="entry name" value="LIPID II:GLYCINE GLYCYLTRANSFERASE"/>
    <property type="match status" value="1"/>
</dbReference>
<dbReference type="InterPro" id="IPR016181">
    <property type="entry name" value="Acyl_CoA_acyltransferase"/>
</dbReference>
<name>A0A2K9PJK1_9FLAO</name>
<keyword evidence="2 8" id="KW-0808">Transferase</keyword>
<dbReference type="SUPFAM" id="SSF55729">
    <property type="entry name" value="Acyl-CoA N-acyltransferases (Nat)"/>
    <property type="match status" value="1"/>
</dbReference>
<evidence type="ECO:0000256" key="2">
    <source>
        <dbReference type="ARBA" id="ARBA00022679"/>
    </source>
</evidence>
<evidence type="ECO:0000256" key="5">
    <source>
        <dbReference type="ARBA" id="ARBA00023315"/>
    </source>
</evidence>
<dbReference type="InterPro" id="IPR003447">
    <property type="entry name" value="FEMABX"/>
</dbReference>
<dbReference type="GO" id="GO:0016755">
    <property type="term" value="F:aminoacyltransferase activity"/>
    <property type="evidence" value="ECO:0007669"/>
    <property type="project" value="InterPro"/>
</dbReference>
<evidence type="ECO:0000256" key="1">
    <source>
        <dbReference type="ARBA" id="ARBA00009943"/>
    </source>
</evidence>
<feature type="domain" description="BioF2-like acetyltransferase" evidence="7">
    <location>
        <begin position="159"/>
        <end position="292"/>
    </location>
</feature>
<dbReference type="PANTHER" id="PTHR36174:SF1">
    <property type="entry name" value="LIPID II:GLYCINE GLYCYLTRANSFERASE"/>
    <property type="match status" value="1"/>
</dbReference>
<evidence type="ECO:0000259" key="7">
    <source>
        <dbReference type="Pfam" id="PF13480"/>
    </source>
</evidence>
<dbReference type="OrthoDB" id="9785911at2"/>
<dbReference type="GO" id="GO:0008360">
    <property type="term" value="P:regulation of cell shape"/>
    <property type="evidence" value="ECO:0007669"/>
    <property type="project" value="UniProtKB-KW"/>
</dbReference>
<reference evidence="8 9" key="1">
    <citation type="submission" date="2018-01" db="EMBL/GenBank/DDBJ databases">
        <title>Complete genome sequence of Flavivirga eckloniae ECD14 isolated from seaweed Ecklonia cava.</title>
        <authorList>
            <person name="Lee J.H."/>
            <person name="Baik K.S."/>
            <person name="Seong C.N."/>
        </authorList>
    </citation>
    <scope>NUCLEOTIDE SEQUENCE [LARGE SCALE GENOMIC DNA]</scope>
    <source>
        <strain evidence="8 9">ECD14</strain>
    </source>
</reference>